<evidence type="ECO:0000256" key="1">
    <source>
        <dbReference type="SAM" id="Phobius"/>
    </source>
</evidence>
<dbReference type="Proteomes" id="UP000176377">
    <property type="component" value="Unassembled WGS sequence"/>
</dbReference>
<name>A0A1F6DHB2_9BACT</name>
<accession>A0A1F6DHB2</accession>
<evidence type="ECO:0000313" key="3">
    <source>
        <dbReference type="Proteomes" id="UP000176377"/>
    </source>
</evidence>
<keyword evidence="1" id="KW-0812">Transmembrane</keyword>
<dbReference type="EMBL" id="MFLA01000001">
    <property type="protein sequence ID" value="OGG60798.1"/>
    <property type="molecule type" value="Genomic_DNA"/>
</dbReference>
<protein>
    <submittedName>
        <fullName evidence="2">Uncharacterized protein</fullName>
    </submittedName>
</protein>
<feature type="transmembrane region" description="Helical" evidence="1">
    <location>
        <begin position="18"/>
        <end position="37"/>
    </location>
</feature>
<organism evidence="2 3">
    <name type="scientific">Candidatus Kaiserbacteria bacterium RIFCSPHIGHO2_01_FULL_56_24</name>
    <dbReference type="NCBI Taxonomy" id="1798487"/>
    <lineage>
        <taxon>Bacteria</taxon>
        <taxon>Candidatus Kaiseribacteriota</taxon>
    </lineage>
</organism>
<proteinExistence type="predicted"/>
<keyword evidence="1" id="KW-1133">Transmembrane helix</keyword>
<evidence type="ECO:0000313" key="2">
    <source>
        <dbReference type="EMBL" id="OGG60798.1"/>
    </source>
</evidence>
<gene>
    <name evidence="2" type="ORF">A2765_01655</name>
</gene>
<dbReference type="AlphaFoldDB" id="A0A1F6DHB2"/>
<keyword evidence="1" id="KW-0472">Membrane</keyword>
<sequence length="149" mass="17138">MQLIRNTEEWQFMPDYGLIAYLVLGLCLALGRIYLFEAVFRLRASGAIREFEYRTDNAVLKFLAFLVFTRISIGVIRDSSFAQFIVSGRPPIMRAIEGNLFLYLLGYTLAWPLYMLGGLPDFMIGIVQYCGHLMRPLNDKLRKLIGVPY</sequence>
<reference evidence="2 3" key="1">
    <citation type="journal article" date="2016" name="Nat. Commun.">
        <title>Thousands of microbial genomes shed light on interconnected biogeochemical processes in an aquifer system.</title>
        <authorList>
            <person name="Anantharaman K."/>
            <person name="Brown C.T."/>
            <person name="Hug L.A."/>
            <person name="Sharon I."/>
            <person name="Castelle C.J."/>
            <person name="Probst A.J."/>
            <person name="Thomas B.C."/>
            <person name="Singh A."/>
            <person name="Wilkins M.J."/>
            <person name="Karaoz U."/>
            <person name="Brodie E.L."/>
            <person name="Williams K.H."/>
            <person name="Hubbard S.S."/>
            <person name="Banfield J.F."/>
        </authorList>
    </citation>
    <scope>NUCLEOTIDE SEQUENCE [LARGE SCALE GENOMIC DNA]</scope>
</reference>
<feature type="transmembrane region" description="Helical" evidence="1">
    <location>
        <begin position="58"/>
        <end position="76"/>
    </location>
</feature>
<comment type="caution">
    <text evidence="2">The sequence shown here is derived from an EMBL/GenBank/DDBJ whole genome shotgun (WGS) entry which is preliminary data.</text>
</comment>